<dbReference type="GO" id="GO:0006998">
    <property type="term" value="P:nuclear envelope organization"/>
    <property type="evidence" value="ECO:0007669"/>
    <property type="project" value="TreeGrafter"/>
</dbReference>
<evidence type="ECO:0000313" key="3">
    <source>
        <dbReference type="EMBL" id="KAK2159212.1"/>
    </source>
</evidence>
<dbReference type="SUPFAM" id="SSF74853">
    <property type="entry name" value="Lamin A/C globular tail domain"/>
    <property type="match status" value="1"/>
</dbReference>
<dbReference type="GO" id="GO:0007097">
    <property type="term" value="P:nuclear migration"/>
    <property type="evidence" value="ECO:0007669"/>
    <property type="project" value="TreeGrafter"/>
</dbReference>
<dbReference type="GO" id="GO:0051664">
    <property type="term" value="P:nuclear pore localization"/>
    <property type="evidence" value="ECO:0007669"/>
    <property type="project" value="TreeGrafter"/>
</dbReference>
<name>A0AAD9JUB3_9ANNE</name>
<comment type="caution">
    <text evidence="3">The sequence shown here is derived from an EMBL/GenBank/DDBJ whole genome shotgun (WGS) entry which is preliminary data.</text>
</comment>
<organism evidence="3 4">
    <name type="scientific">Paralvinella palmiformis</name>
    <dbReference type="NCBI Taxonomy" id="53620"/>
    <lineage>
        <taxon>Eukaryota</taxon>
        <taxon>Metazoa</taxon>
        <taxon>Spiralia</taxon>
        <taxon>Lophotrochozoa</taxon>
        <taxon>Annelida</taxon>
        <taxon>Polychaeta</taxon>
        <taxon>Sedentaria</taxon>
        <taxon>Canalipalpata</taxon>
        <taxon>Terebellida</taxon>
        <taxon>Terebelliformia</taxon>
        <taxon>Alvinellidae</taxon>
        <taxon>Paralvinella</taxon>
    </lineage>
</organism>
<sequence length="256" mass="27903">MFTPNGKYLSVIWLWLYDAAPTYTPLDSNLRVSQVVKGEMSAKTTYQRSAKGPVSISECTADGKIVALENTGRREELLGGWKIKRIVDGQEKPEYQLPRDFTLGPGKKVKIFAGPGAGINDLTAPFNSWGIGANVTTKLLNTGNEMSKLEVFDPISTPPTNPAPLLRFSLKISELHHPVCVSSQCRLEPDAAADPAGSHLLGPDPLPGTESSCKYARGCTETHLCYLSYLIIIMLYYSPTPPPRNTSTPLELSKHG</sequence>
<proteinExistence type="predicted"/>
<keyword evidence="1" id="KW-0175">Coiled coil</keyword>
<evidence type="ECO:0000313" key="4">
    <source>
        <dbReference type="Proteomes" id="UP001208570"/>
    </source>
</evidence>
<reference evidence="3" key="1">
    <citation type="journal article" date="2023" name="Mol. Biol. Evol.">
        <title>Third-Generation Sequencing Reveals the Adaptive Role of the Epigenome in Three Deep-Sea Polychaetes.</title>
        <authorList>
            <person name="Perez M."/>
            <person name="Aroh O."/>
            <person name="Sun Y."/>
            <person name="Lan Y."/>
            <person name="Juniper S.K."/>
            <person name="Young C.R."/>
            <person name="Angers B."/>
            <person name="Qian P.Y."/>
        </authorList>
    </citation>
    <scope>NUCLEOTIDE SEQUENCE</scope>
    <source>
        <strain evidence="3">P08H-3</strain>
    </source>
</reference>
<dbReference type="GO" id="GO:0005652">
    <property type="term" value="C:nuclear lamina"/>
    <property type="evidence" value="ECO:0007669"/>
    <property type="project" value="TreeGrafter"/>
</dbReference>
<gene>
    <name evidence="3" type="ORF">LSH36_156g06027</name>
</gene>
<dbReference type="InterPro" id="IPR036415">
    <property type="entry name" value="Lamin_tail_dom_sf"/>
</dbReference>
<keyword evidence="4" id="KW-1185">Reference proteome</keyword>
<dbReference type="InterPro" id="IPR001322">
    <property type="entry name" value="Lamin_tail_dom"/>
</dbReference>
<dbReference type="GO" id="GO:0031507">
    <property type="term" value="P:heterochromatin formation"/>
    <property type="evidence" value="ECO:0007669"/>
    <property type="project" value="TreeGrafter"/>
</dbReference>
<dbReference type="GO" id="GO:0090435">
    <property type="term" value="P:protein localization to nuclear envelope"/>
    <property type="evidence" value="ECO:0007669"/>
    <property type="project" value="TreeGrafter"/>
</dbReference>
<evidence type="ECO:0000259" key="2">
    <source>
        <dbReference type="PROSITE" id="PS51841"/>
    </source>
</evidence>
<dbReference type="PANTHER" id="PTHR45721:SF12">
    <property type="entry name" value="INTERMEDIATE FILAMENT PROTEIN IFA-1"/>
    <property type="match status" value="1"/>
</dbReference>
<dbReference type="AlphaFoldDB" id="A0AAD9JUB3"/>
<dbReference type="PANTHER" id="PTHR45721">
    <property type="entry name" value="LAMIN DM0-RELATED"/>
    <property type="match status" value="1"/>
</dbReference>
<dbReference type="PROSITE" id="PS51841">
    <property type="entry name" value="LTD"/>
    <property type="match status" value="1"/>
</dbReference>
<dbReference type="Proteomes" id="UP001208570">
    <property type="component" value="Unassembled WGS sequence"/>
</dbReference>
<dbReference type="Pfam" id="PF00932">
    <property type="entry name" value="LTD"/>
    <property type="match status" value="1"/>
</dbReference>
<dbReference type="Gene3D" id="2.60.40.1260">
    <property type="entry name" value="Lamin Tail domain"/>
    <property type="match status" value="1"/>
</dbReference>
<dbReference type="EMBL" id="JAODUP010000156">
    <property type="protein sequence ID" value="KAK2159212.1"/>
    <property type="molecule type" value="Genomic_DNA"/>
</dbReference>
<protein>
    <recommendedName>
        <fullName evidence="2">LTD domain-containing protein</fullName>
    </recommendedName>
</protein>
<accession>A0AAD9JUB3</accession>
<feature type="domain" description="LTD" evidence="2">
    <location>
        <begin position="42"/>
        <end position="156"/>
    </location>
</feature>
<evidence type="ECO:0000256" key="1">
    <source>
        <dbReference type="ARBA" id="ARBA00023054"/>
    </source>
</evidence>
<dbReference type="GO" id="GO:0005200">
    <property type="term" value="F:structural constituent of cytoskeleton"/>
    <property type="evidence" value="ECO:0007669"/>
    <property type="project" value="TreeGrafter"/>
</dbReference>